<dbReference type="UniPathway" id="UPA00135">
    <property type="reaction ID" value="UER00198"/>
</dbReference>
<keyword evidence="16" id="KW-1185">Reference proteome</keyword>
<dbReference type="SFLD" id="SFLDG01137">
    <property type="entry name" value="C1.6.1:_Phosphoserine_Phosphat"/>
    <property type="match status" value="1"/>
</dbReference>
<evidence type="ECO:0000256" key="2">
    <source>
        <dbReference type="ARBA" id="ARBA00005135"/>
    </source>
</evidence>
<dbReference type="Proteomes" id="UP000184363">
    <property type="component" value="Unassembled WGS sequence"/>
</dbReference>
<dbReference type="PANTHER" id="PTHR43344:SF2">
    <property type="entry name" value="PHOSPHOSERINE PHOSPHATASE"/>
    <property type="match status" value="1"/>
</dbReference>
<dbReference type="OrthoDB" id="9792539at2"/>
<evidence type="ECO:0000256" key="3">
    <source>
        <dbReference type="ARBA" id="ARBA00009184"/>
    </source>
</evidence>
<comment type="catalytic activity">
    <reaction evidence="12">
        <text>O-phospho-D-serine + H2O = D-serine + phosphate</text>
        <dbReference type="Rhea" id="RHEA:24873"/>
        <dbReference type="ChEBI" id="CHEBI:15377"/>
        <dbReference type="ChEBI" id="CHEBI:35247"/>
        <dbReference type="ChEBI" id="CHEBI:43474"/>
        <dbReference type="ChEBI" id="CHEBI:58680"/>
        <dbReference type="EC" id="3.1.3.3"/>
    </reaction>
</comment>
<dbReference type="PROSITE" id="PS51671">
    <property type="entry name" value="ACT"/>
    <property type="match status" value="1"/>
</dbReference>
<proteinExistence type="inferred from homology"/>
<dbReference type="InterPro" id="IPR023214">
    <property type="entry name" value="HAD_sf"/>
</dbReference>
<evidence type="ECO:0000256" key="4">
    <source>
        <dbReference type="ARBA" id="ARBA00012640"/>
    </source>
</evidence>
<dbReference type="FunFam" id="3.40.50.1000:FF:000041">
    <property type="entry name" value="Phosphoserine phosphatase SerB"/>
    <property type="match status" value="1"/>
</dbReference>
<dbReference type="AlphaFoldDB" id="A0A1M6QLM2"/>
<evidence type="ECO:0000256" key="8">
    <source>
        <dbReference type="ARBA" id="ARBA00022842"/>
    </source>
</evidence>
<keyword evidence="5" id="KW-0028">Amino-acid biosynthesis</keyword>
<dbReference type="InterPro" id="IPR050582">
    <property type="entry name" value="HAD-like_SerB"/>
</dbReference>
<evidence type="ECO:0000256" key="7">
    <source>
        <dbReference type="ARBA" id="ARBA00022801"/>
    </source>
</evidence>
<dbReference type="RefSeq" id="WP_073455892.1">
    <property type="nucleotide sequence ID" value="NZ_CALGVN010000065.1"/>
</dbReference>
<dbReference type="InterPro" id="IPR036412">
    <property type="entry name" value="HAD-like_sf"/>
</dbReference>
<protein>
    <recommendedName>
        <fullName evidence="4">phosphoserine phosphatase</fullName>
        <ecNumber evidence="4">3.1.3.3</ecNumber>
    </recommendedName>
    <alternativeName>
        <fullName evidence="10">O-phosphoserine phosphohydrolase</fullName>
    </alternativeName>
</protein>
<accession>A0A1M6QLM2</accession>
<evidence type="ECO:0000259" key="14">
    <source>
        <dbReference type="PROSITE" id="PS51671"/>
    </source>
</evidence>
<dbReference type="GO" id="GO:0036424">
    <property type="term" value="F:L-phosphoserine phosphatase activity"/>
    <property type="evidence" value="ECO:0007669"/>
    <property type="project" value="InterPro"/>
</dbReference>
<evidence type="ECO:0000313" key="15">
    <source>
        <dbReference type="EMBL" id="SHK21000.1"/>
    </source>
</evidence>
<evidence type="ECO:0000256" key="11">
    <source>
        <dbReference type="ARBA" id="ARBA00048138"/>
    </source>
</evidence>
<dbReference type="EC" id="3.1.3.3" evidence="4"/>
<name>A0A1M6QLM2_PSETH</name>
<evidence type="ECO:0000256" key="13">
    <source>
        <dbReference type="PIRSR" id="PIRSR604469-1"/>
    </source>
</evidence>
<dbReference type="Pfam" id="PF13740">
    <property type="entry name" value="ACT_6"/>
    <property type="match status" value="1"/>
</dbReference>
<keyword evidence="7" id="KW-0378">Hydrolase</keyword>
<comment type="catalytic activity">
    <reaction evidence="11">
        <text>O-phospho-L-serine + H2O = L-serine + phosphate</text>
        <dbReference type="Rhea" id="RHEA:21208"/>
        <dbReference type="ChEBI" id="CHEBI:15377"/>
        <dbReference type="ChEBI" id="CHEBI:33384"/>
        <dbReference type="ChEBI" id="CHEBI:43474"/>
        <dbReference type="ChEBI" id="CHEBI:57524"/>
        <dbReference type="EC" id="3.1.3.3"/>
    </reaction>
</comment>
<dbReference type="SUPFAM" id="SSF56784">
    <property type="entry name" value="HAD-like"/>
    <property type="match status" value="1"/>
</dbReference>
<dbReference type="Pfam" id="PF21086">
    <property type="entry name" value="ACT_PSP_2"/>
    <property type="match status" value="1"/>
</dbReference>
<keyword evidence="8" id="KW-0460">Magnesium</keyword>
<keyword evidence="6" id="KW-0479">Metal-binding</keyword>
<sequence>MATPQSTSVLVTVTGPDRPGVSSVLFAALTRHGVELLDVEQVVIRGRLTLGALVSTQHDPEALQEAVEQAMASIGMHAETSVYTEGEDDRRYPTHVVVVTGRPITARAFGAIAQALADVGANIDSIRRVADYPVTGLELMVSPDPGRGSEHHPPGTLRKRLVDVARTAGVDVAVERAGLSRRSKRLIVFDVDSTLIQGEVIEMLAEYAGAEAEVAAITEAAMRGELDFTESLHRRVETLAGLPASVLDEVAARIELTPGARTTIRTLKRLGFRIGVVSGGFTAVIRRLVDELGLDFMAANELEIVDGRLTGRVVGEIVDRPGKAAALRRFAESFDIPLEQCVAVGDGANDIDMISSAGLGIAFNARPALREVADTALSHPYLDVVLFVLGITRDEVERADAADGVLRRVPIPD</sequence>
<dbReference type="PANTHER" id="PTHR43344">
    <property type="entry name" value="PHOSPHOSERINE PHOSPHATASE"/>
    <property type="match status" value="1"/>
</dbReference>
<evidence type="ECO:0000256" key="12">
    <source>
        <dbReference type="ARBA" id="ARBA00048523"/>
    </source>
</evidence>
<feature type="domain" description="ACT" evidence="14">
    <location>
        <begin position="10"/>
        <end position="93"/>
    </location>
</feature>
<comment type="similarity">
    <text evidence="3">Belongs to the HAD-like hydrolase superfamily. SerB family.</text>
</comment>
<dbReference type="InterPro" id="IPR004469">
    <property type="entry name" value="PSP"/>
</dbReference>
<dbReference type="InterPro" id="IPR002912">
    <property type="entry name" value="ACT_dom"/>
</dbReference>
<dbReference type="Pfam" id="PF12710">
    <property type="entry name" value="HAD"/>
    <property type="match status" value="1"/>
</dbReference>
<dbReference type="NCBIfam" id="TIGR01488">
    <property type="entry name" value="HAD-SF-IB"/>
    <property type="match status" value="1"/>
</dbReference>
<evidence type="ECO:0000256" key="5">
    <source>
        <dbReference type="ARBA" id="ARBA00022605"/>
    </source>
</evidence>
<feature type="active site" description="Proton donor" evidence="13">
    <location>
        <position position="192"/>
    </location>
</feature>
<dbReference type="CDD" id="cd07500">
    <property type="entry name" value="HAD_PSP"/>
    <property type="match status" value="1"/>
</dbReference>
<keyword evidence="9" id="KW-0718">Serine biosynthesis</keyword>
<feature type="active site" description="Nucleophile" evidence="13">
    <location>
        <position position="190"/>
    </location>
</feature>
<evidence type="ECO:0000256" key="1">
    <source>
        <dbReference type="ARBA" id="ARBA00001946"/>
    </source>
</evidence>
<dbReference type="STRING" id="1848.SAMN05443637_103396"/>
<evidence type="ECO:0000256" key="10">
    <source>
        <dbReference type="ARBA" id="ARBA00031693"/>
    </source>
</evidence>
<dbReference type="GO" id="GO:0006564">
    <property type="term" value="P:L-serine biosynthetic process"/>
    <property type="evidence" value="ECO:0007669"/>
    <property type="project" value="UniProtKB-KW"/>
</dbReference>
<dbReference type="CDD" id="cd04870">
    <property type="entry name" value="ACT_PSP_1"/>
    <property type="match status" value="1"/>
</dbReference>
<dbReference type="SUPFAM" id="SSF55021">
    <property type="entry name" value="ACT-like"/>
    <property type="match status" value="1"/>
</dbReference>
<gene>
    <name evidence="15" type="ORF">SAMN05443637_103396</name>
</gene>
<dbReference type="NCBIfam" id="TIGR00338">
    <property type="entry name" value="serB"/>
    <property type="match status" value="1"/>
</dbReference>
<dbReference type="GO" id="GO:0000287">
    <property type="term" value="F:magnesium ion binding"/>
    <property type="evidence" value="ECO:0007669"/>
    <property type="project" value="TreeGrafter"/>
</dbReference>
<dbReference type="InterPro" id="IPR049148">
    <property type="entry name" value="PSP_ACT"/>
</dbReference>
<comment type="cofactor">
    <cofactor evidence="1">
        <name>Mg(2+)</name>
        <dbReference type="ChEBI" id="CHEBI:18420"/>
    </cofactor>
</comment>
<evidence type="ECO:0000256" key="9">
    <source>
        <dbReference type="ARBA" id="ARBA00023299"/>
    </source>
</evidence>
<organism evidence="15 16">
    <name type="scientific">Pseudonocardia thermophila</name>
    <dbReference type="NCBI Taxonomy" id="1848"/>
    <lineage>
        <taxon>Bacteria</taxon>
        <taxon>Bacillati</taxon>
        <taxon>Actinomycetota</taxon>
        <taxon>Actinomycetes</taxon>
        <taxon>Pseudonocardiales</taxon>
        <taxon>Pseudonocardiaceae</taxon>
        <taxon>Pseudonocardia</taxon>
    </lineage>
</organism>
<reference evidence="15 16" key="1">
    <citation type="submission" date="2016-11" db="EMBL/GenBank/DDBJ databases">
        <authorList>
            <person name="Jaros S."/>
            <person name="Januszkiewicz K."/>
            <person name="Wedrychowicz H."/>
        </authorList>
    </citation>
    <scope>NUCLEOTIDE SEQUENCE [LARGE SCALE GENOMIC DNA]</scope>
    <source>
        <strain evidence="15 16">DSM 43832</strain>
    </source>
</reference>
<evidence type="ECO:0000313" key="16">
    <source>
        <dbReference type="Proteomes" id="UP000184363"/>
    </source>
</evidence>
<dbReference type="GO" id="GO:0005737">
    <property type="term" value="C:cytoplasm"/>
    <property type="evidence" value="ECO:0007669"/>
    <property type="project" value="TreeGrafter"/>
</dbReference>
<dbReference type="EMBL" id="FRAP01000003">
    <property type="protein sequence ID" value="SHK21000.1"/>
    <property type="molecule type" value="Genomic_DNA"/>
</dbReference>
<dbReference type="SFLD" id="SFLDF00029">
    <property type="entry name" value="phosphoserine_phosphatase"/>
    <property type="match status" value="1"/>
</dbReference>
<dbReference type="Gene3D" id="3.30.70.260">
    <property type="match status" value="2"/>
</dbReference>
<comment type="pathway">
    <text evidence="2">Amino-acid biosynthesis; L-serine biosynthesis; L-serine from 3-phospho-D-glycerate: step 3/3.</text>
</comment>
<dbReference type="Gene3D" id="3.40.50.1000">
    <property type="entry name" value="HAD superfamily/HAD-like"/>
    <property type="match status" value="1"/>
</dbReference>
<dbReference type="SFLD" id="SFLDS00003">
    <property type="entry name" value="Haloacid_Dehalogenase"/>
    <property type="match status" value="1"/>
</dbReference>
<evidence type="ECO:0000256" key="6">
    <source>
        <dbReference type="ARBA" id="ARBA00022723"/>
    </source>
</evidence>
<dbReference type="SFLD" id="SFLDG01136">
    <property type="entry name" value="C1.6:_Phosphoserine_Phosphatas"/>
    <property type="match status" value="1"/>
</dbReference>
<dbReference type="InterPro" id="IPR045865">
    <property type="entry name" value="ACT-like_dom_sf"/>
</dbReference>